<protein>
    <submittedName>
        <fullName evidence="1">Emb2742 (Embryo defective 2742)</fullName>
    </submittedName>
</protein>
<reference evidence="1" key="2">
    <citation type="journal article" date="2015" name="Data Brief">
        <title>Shoot transcriptome of the giant reed, Arundo donax.</title>
        <authorList>
            <person name="Barrero R.A."/>
            <person name="Guerrero F.D."/>
            <person name="Moolhuijzen P."/>
            <person name="Goolsby J.A."/>
            <person name="Tidwell J."/>
            <person name="Bellgard S.E."/>
            <person name="Bellgard M.I."/>
        </authorList>
    </citation>
    <scope>NUCLEOTIDE SEQUENCE</scope>
    <source>
        <tissue evidence="1">Shoot tissue taken approximately 20 cm above the soil surface</tissue>
    </source>
</reference>
<accession>A0A0A8ZYC0</accession>
<organism evidence="1">
    <name type="scientific">Arundo donax</name>
    <name type="common">Giant reed</name>
    <name type="synonym">Donax arundinaceus</name>
    <dbReference type="NCBI Taxonomy" id="35708"/>
    <lineage>
        <taxon>Eukaryota</taxon>
        <taxon>Viridiplantae</taxon>
        <taxon>Streptophyta</taxon>
        <taxon>Embryophyta</taxon>
        <taxon>Tracheophyta</taxon>
        <taxon>Spermatophyta</taxon>
        <taxon>Magnoliopsida</taxon>
        <taxon>Liliopsida</taxon>
        <taxon>Poales</taxon>
        <taxon>Poaceae</taxon>
        <taxon>PACMAD clade</taxon>
        <taxon>Arundinoideae</taxon>
        <taxon>Arundineae</taxon>
        <taxon>Arundo</taxon>
    </lineage>
</organism>
<reference evidence="1" key="1">
    <citation type="submission" date="2014-09" db="EMBL/GenBank/DDBJ databases">
        <authorList>
            <person name="Magalhaes I.L.F."/>
            <person name="Oliveira U."/>
            <person name="Santos F.R."/>
            <person name="Vidigal T.H.D.A."/>
            <person name="Brescovit A.D."/>
            <person name="Santos A.J."/>
        </authorList>
    </citation>
    <scope>NUCLEOTIDE SEQUENCE</scope>
    <source>
        <tissue evidence="1">Shoot tissue taken approximately 20 cm above the soil surface</tissue>
    </source>
</reference>
<sequence>MEPTERDARLQTNITEHCMFSITISEAYQFSQGADGILVPGGFGHRGVGGCYHRVCAICSWPEGCKQHRV</sequence>
<proteinExistence type="predicted"/>
<name>A0A0A8ZYC0_ARUDO</name>
<evidence type="ECO:0000313" key="1">
    <source>
        <dbReference type="EMBL" id="JAD42713.1"/>
    </source>
</evidence>
<dbReference type="AlphaFoldDB" id="A0A0A8ZYC0"/>
<dbReference type="EMBL" id="GBRH01255182">
    <property type="protein sequence ID" value="JAD42713.1"/>
    <property type="molecule type" value="Transcribed_RNA"/>
</dbReference>